<dbReference type="InterPro" id="IPR002201">
    <property type="entry name" value="Glyco_trans_9"/>
</dbReference>
<dbReference type="Pfam" id="PF01075">
    <property type="entry name" value="Glyco_transf_9"/>
    <property type="match status" value="1"/>
</dbReference>
<name>A0A6J4IFZ0_9CHLR</name>
<dbReference type="PANTHER" id="PTHR30160:SF1">
    <property type="entry name" value="LIPOPOLYSACCHARIDE 1,2-N-ACETYLGLUCOSAMINETRANSFERASE-RELATED"/>
    <property type="match status" value="1"/>
</dbReference>
<dbReference type="GO" id="GO:0005829">
    <property type="term" value="C:cytosol"/>
    <property type="evidence" value="ECO:0007669"/>
    <property type="project" value="TreeGrafter"/>
</dbReference>
<dbReference type="CDD" id="cd03789">
    <property type="entry name" value="GT9_LPS_heptosyltransferase"/>
    <property type="match status" value="1"/>
</dbReference>
<dbReference type="AlphaFoldDB" id="A0A6J4IFZ0"/>
<evidence type="ECO:0008006" key="4">
    <source>
        <dbReference type="Google" id="ProtNLM"/>
    </source>
</evidence>
<reference evidence="3" key="1">
    <citation type="submission" date="2020-02" db="EMBL/GenBank/DDBJ databases">
        <authorList>
            <person name="Meier V. D."/>
        </authorList>
    </citation>
    <scope>NUCLEOTIDE SEQUENCE</scope>
    <source>
        <strain evidence="3">AVDCRST_MAG77</strain>
    </source>
</reference>
<dbReference type="SUPFAM" id="SSF53756">
    <property type="entry name" value="UDP-Glycosyltransferase/glycogen phosphorylase"/>
    <property type="match status" value="1"/>
</dbReference>
<evidence type="ECO:0000256" key="1">
    <source>
        <dbReference type="ARBA" id="ARBA00022676"/>
    </source>
</evidence>
<dbReference type="GO" id="GO:0009244">
    <property type="term" value="P:lipopolysaccharide core region biosynthetic process"/>
    <property type="evidence" value="ECO:0007669"/>
    <property type="project" value="TreeGrafter"/>
</dbReference>
<evidence type="ECO:0000256" key="2">
    <source>
        <dbReference type="ARBA" id="ARBA00022679"/>
    </source>
</evidence>
<evidence type="ECO:0000313" key="3">
    <source>
        <dbReference type="EMBL" id="CAA9249193.1"/>
    </source>
</evidence>
<accession>A0A6J4IFZ0</accession>
<proteinExistence type="predicted"/>
<dbReference type="Gene3D" id="3.40.50.2000">
    <property type="entry name" value="Glycogen Phosphorylase B"/>
    <property type="match status" value="2"/>
</dbReference>
<sequence>MATNSAVGLPLNVAPDLAAAWDAMCAPVRERYAGSSPNRARNLALRWLRWEVRRREGQAAPASGAALRVDARILIVQPDHLGGVLASTPTFRLLKAALPTAKLTALVGPWGADVAERCPVVDRVRTCRFPAFDRAARPAGVLERVSSKLAPYTRLLDEAAALRGERFDVALVLAPDFWAAALVALACIPRRVGFATAEAEGFLTYAMPMAPPPIGKAPGPREPGAAAQLRLARVALDMAGVAAPERFDARMAYEPRPEERDAATRLWRAHDLDEAQGVVALHPTPGGAAKRWPAERWALVADHLSGRYGAQVVVTGGPHDVAEARALAAACTRRPVVLAGQAPFGALAALLERCRFVLGTDNGALHLATARGVPSLRLFGQTDASVWGGWTGGGEQGPVTVALQSPRLCSPCHRLDLPLWEAVSPGHGAAYPCMEDLTLAAVLAAVEDLWRRTAR</sequence>
<organism evidence="3">
    <name type="scientific">uncultured Chloroflexota bacterium</name>
    <dbReference type="NCBI Taxonomy" id="166587"/>
    <lineage>
        <taxon>Bacteria</taxon>
        <taxon>Bacillati</taxon>
        <taxon>Chloroflexota</taxon>
        <taxon>environmental samples</taxon>
    </lineage>
</organism>
<keyword evidence="1" id="KW-0328">Glycosyltransferase</keyword>
<dbReference type="GO" id="GO:0008713">
    <property type="term" value="F:ADP-heptose-lipopolysaccharide heptosyltransferase activity"/>
    <property type="evidence" value="ECO:0007669"/>
    <property type="project" value="TreeGrafter"/>
</dbReference>
<dbReference type="EMBL" id="CADCTC010000122">
    <property type="protein sequence ID" value="CAA9249193.1"/>
    <property type="molecule type" value="Genomic_DNA"/>
</dbReference>
<dbReference type="PANTHER" id="PTHR30160">
    <property type="entry name" value="TETRAACYLDISACCHARIDE 4'-KINASE-RELATED"/>
    <property type="match status" value="1"/>
</dbReference>
<protein>
    <recommendedName>
        <fullName evidence="4">ADP-heptose--lipooligosaccharide heptosyltransferase II</fullName>
    </recommendedName>
</protein>
<dbReference type="InterPro" id="IPR051199">
    <property type="entry name" value="LPS_LOS_Heptosyltrfase"/>
</dbReference>
<gene>
    <name evidence="3" type="ORF">AVDCRST_MAG77-2078</name>
</gene>
<keyword evidence="2" id="KW-0808">Transferase</keyword>